<dbReference type="OrthoDB" id="43744at2759"/>
<feature type="domain" description="Peptidase S9 prolyl oligopeptidase catalytic" evidence="1">
    <location>
        <begin position="463"/>
        <end position="676"/>
    </location>
</feature>
<dbReference type="AlphaFoldDB" id="A0A0U5FZT5"/>
<evidence type="ECO:0000259" key="1">
    <source>
        <dbReference type="Pfam" id="PF00326"/>
    </source>
</evidence>
<dbReference type="Proteomes" id="UP000054771">
    <property type="component" value="Unassembled WGS sequence"/>
</dbReference>
<dbReference type="SUPFAM" id="SSF82171">
    <property type="entry name" value="DPP6 N-terminal domain-like"/>
    <property type="match status" value="1"/>
</dbReference>
<dbReference type="PANTHER" id="PTHR43056:SF5">
    <property type="entry name" value="PEPTIDASE S9 PROLYL OLIGOPEPTIDASE CATALYTIC DOMAIN-CONTAINING PROTEIN"/>
    <property type="match status" value="1"/>
</dbReference>
<sequence>MSEPQIAPYGEWTSPITAGHLSSGSVHLEGIQTNPSTGQIYALESRPAEGGRHAIVEILASTSTSPSTRDVLPAGYNAMGAIHEYGGGSFLVYPDEDTVLFTDYPRNGIFSLNPRSGEVTTIVPPNPHIRYGNFHVYPKRHEWILAVRETHGPRGADENSVVAIHALTGEVSTVAQGADFYQHPQFSPDGRYVSWIQWNHPDMPWTGSVLHVAVWEARRVLTDMETIVVAGQPGAESICQPRWGPDGTLFFVSDRSGFWQLYRWDATGSGTGVEIEGEVKMIELKGLECAEFGSREPCLGNCTYVLLDENTLVASAVQNATANLVKIDLRIDTWEDLDLPLVDIQKNALAPLSPTSFVVIGSTRTSSQAVYQVDLANDTNPTLNLIYTTTTNPLPPSLISPATHITFPRIHSQSHSTSKPLPTHAHAVFNPPLNPSYTGTPSTLPPLLLWMHGGPTTHVPPSLALSVQYWTSRGYAYASLNHIGSTGYGRAYRSALNQHWGVEDIADAASCVAYLAEQKLIDRNRVGIVGESAGGYAVLQALTTYPDLWAAGISLYGISDLAAFARITHKFESRYIVSLVLGFGGEAWSEEKREEVYRSRSAVYFADRVKAPLFLLQGDEDTIVPLEQAVQMRDVLREKGKGVEMVVFEGEGHGWAKGETIKRSLELEEEFWGRMLL</sequence>
<dbReference type="InterPro" id="IPR011659">
    <property type="entry name" value="WD40"/>
</dbReference>
<evidence type="ECO:0000313" key="2">
    <source>
        <dbReference type="EMBL" id="CEL04851.1"/>
    </source>
</evidence>
<protein>
    <recommendedName>
        <fullName evidence="1">Peptidase S9 prolyl oligopeptidase catalytic domain-containing protein</fullName>
    </recommendedName>
</protein>
<organism evidence="2 3">
    <name type="scientific">Aspergillus calidoustus</name>
    <dbReference type="NCBI Taxonomy" id="454130"/>
    <lineage>
        <taxon>Eukaryota</taxon>
        <taxon>Fungi</taxon>
        <taxon>Dikarya</taxon>
        <taxon>Ascomycota</taxon>
        <taxon>Pezizomycotina</taxon>
        <taxon>Eurotiomycetes</taxon>
        <taxon>Eurotiomycetidae</taxon>
        <taxon>Eurotiales</taxon>
        <taxon>Aspergillaceae</taxon>
        <taxon>Aspergillus</taxon>
        <taxon>Aspergillus subgen. Nidulantes</taxon>
    </lineage>
</organism>
<reference evidence="3" key="1">
    <citation type="journal article" date="2016" name="Genome Announc.">
        <title>Draft genome sequences of fungus Aspergillus calidoustus.</title>
        <authorList>
            <person name="Horn F."/>
            <person name="Linde J."/>
            <person name="Mattern D.J."/>
            <person name="Walther G."/>
            <person name="Guthke R."/>
            <person name="Scherlach K."/>
            <person name="Martin K."/>
            <person name="Brakhage A.A."/>
            <person name="Petzke L."/>
            <person name="Valiante V."/>
        </authorList>
    </citation>
    <scope>NUCLEOTIDE SEQUENCE [LARGE SCALE GENOMIC DNA]</scope>
    <source>
        <strain evidence="3">SF006504</strain>
    </source>
</reference>
<accession>A0A0U5FZT5</accession>
<dbReference type="Gene3D" id="2.120.10.30">
    <property type="entry name" value="TolB, C-terminal domain"/>
    <property type="match status" value="1"/>
</dbReference>
<dbReference type="GO" id="GO:0006508">
    <property type="term" value="P:proteolysis"/>
    <property type="evidence" value="ECO:0007669"/>
    <property type="project" value="InterPro"/>
</dbReference>
<dbReference type="Pfam" id="PF00326">
    <property type="entry name" value="Peptidase_S9"/>
    <property type="match status" value="1"/>
</dbReference>
<gene>
    <name evidence="2" type="ORF">ASPCAL05975</name>
</gene>
<dbReference type="SUPFAM" id="SSF53474">
    <property type="entry name" value="alpha/beta-Hydrolases"/>
    <property type="match status" value="1"/>
</dbReference>
<dbReference type="Gene3D" id="3.40.50.1820">
    <property type="entry name" value="alpha/beta hydrolase"/>
    <property type="match status" value="1"/>
</dbReference>
<dbReference type="InterPro" id="IPR029058">
    <property type="entry name" value="AB_hydrolase_fold"/>
</dbReference>
<keyword evidence="3" id="KW-1185">Reference proteome</keyword>
<proteinExistence type="predicted"/>
<dbReference type="InterPro" id="IPR001375">
    <property type="entry name" value="Peptidase_S9_cat"/>
</dbReference>
<dbReference type="GO" id="GO:0008236">
    <property type="term" value="F:serine-type peptidase activity"/>
    <property type="evidence" value="ECO:0007669"/>
    <property type="project" value="InterPro"/>
</dbReference>
<dbReference type="OMA" id="GYTTLCA"/>
<evidence type="ECO:0000313" key="3">
    <source>
        <dbReference type="Proteomes" id="UP000054771"/>
    </source>
</evidence>
<dbReference type="PANTHER" id="PTHR43056">
    <property type="entry name" value="PEPTIDASE S9 PROLYL OLIGOPEPTIDASE"/>
    <property type="match status" value="1"/>
</dbReference>
<dbReference type="InterPro" id="IPR011042">
    <property type="entry name" value="6-blade_b-propeller_TolB-like"/>
</dbReference>
<name>A0A0U5FZT5_ASPCI</name>
<dbReference type="EMBL" id="CDMC01000004">
    <property type="protein sequence ID" value="CEL04851.1"/>
    <property type="molecule type" value="Genomic_DNA"/>
</dbReference>
<dbReference type="STRING" id="454130.A0A0U5FZT5"/>
<dbReference type="InterPro" id="IPR050585">
    <property type="entry name" value="Xaa-Pro_dipeptidyl-ppase/CocE"/>
</dbReference>
<dbReference type="Pfam" id="PF07676">
    <property type="entry name" value="PD40"/>
    <property type="match status" value="1"/>
</dbReference>